<feature type="domain" description="Predicted pPIWI-associating nuclease group 2" evidence="3">
    <location>
        <begin position="151"/>
        <end position="272"/>
    </location>
</feature>
<accession>A0A7X2HA77</accession>
<evidence type="ECO:0000256" key="1">
    <source>
        <dbReference type="SAM" id="MobiDB-lite"/>
    </source>
</evidence>
<dbReference type="Proteomes" id="UP000463051">
    <property type="component" value="Unassembled WGS sequence"/>
</dbReference>
<feature type="region of interest" description="Disordered" evidence="1">
    <location>
        <begin position="267"/>
        <end position="327"/>
    </location>
</feature>
<dbReference type="AlphaFoldDB" id="A0A7X2HA77"/>
<reference evidence="4 5" key="1">
    <citation type="submission" date="2019-11" db="EMBL/GenBank/DDBJ databases">
        <title>Paenibacillus monticola sp. nov., a novel PGPR strain isolated from mountain sample in China.</title>
        <authorList>
            <person name="Zhao Q."/>
            <person name="Li H.-P."/>
            <person name="Zhang J.-L."/>
        </authorList>
    </citation>
    <scope>NUCLEOTIDE SEQUENCE [LARGE SCALE GENOMIC DNA]</scope>
    <source>
        <strain evidence="4 5">LC-T2</strain>
    </source>
</reference>
<dbReference type="InterPro" id="IPR041584">
    <property type="entry name" value="Put_pPIWI_pnuc_2"/>
</dbReference>
<dbReference type="InterPro" id="IPR040556">
    <property type="entry name" value="pP_pnuc_1"/>
</dbReference>
<organism evidence="4 5">
    <name type="scientific">Paenibacillus monticola</name>
    <dbReference type="NCBI Taxonomy" id="2666075"/>
    <lineage>
        <taxon>Bacteria</taxon>
        <taxon>Bacillati</taxon>
        <taxon>Bacillota</taxon>
        <taxon>Bacilli</taxon>
        <taxon>Bacillales</taxon>
        <taxon>Paenibacillaceae</taxon>
        <taxon>Paenibacillus</taxon>
    </lineage>
</organism>
<evidence type="ECO:0000313" key="4">
    <source>
        <dbReference type="EMBL" id="MRN56387.1"/>
    </source>
</evidence>
<comment type="caution">
    <text evidence="4">The sequence shown here is derived from an EMBL/GenBank/DDBJ whole genome shotgun (WGS) entry which is preliminary data.</text>
</comment>
<gene>
    <name evidence="4" type="ORF">GJB61_25765</name>
</gene>
<feature type="domain" description="Predicted pPIWI-associating nuclease" evidence="2">
    <location>
        <begin position="12"/>
        <end position="144"/>
    </location>
</feature>
<protein>
    <submittedName>
        <fullName evidence="4">Uncharacterized protein</fullName>
    </submittedName>
</protein>
<dbReference type="RefSeq" id="WP_154121871.1">
    <property type="nucleotide sequence ID" value="NZ_WJXB01000013.1"/>
</dbReference>
<name>A0A7X2HA77_9BACL</name>
<evidence type="ECO:0000259" key="3">
    <source>
        <dbReference type="Pfam" id="PF18166"/>
    </source>
</evidence>
<evidence type="ECO:0000259" key="2">
    <source>
        <dbReference type="Pfam" id="PF18165"/>
    </source>
</evidence>
<keyword evidence="5" id="KW-1185">Reference proteome</keyword>
<dbReference type="Pfam" id="PF18166">
    <property type="entry name" value="pP_pnuc_2"/>
    <property type="match status" value="1"/>
</dbReference>
<evidence type="ECO:0000313" key="5">
    <source>
        <dbReference type="Proteomes" id="UP000463051"/>
    </source>
</evidence>
<sequence length="327" mass="37739">MFEHKVVPITTRLAPNEQKMLISSLKSLDFEDDMKYNSFGHKFREMMSKILHRLAPNEAVLACSWYVNEHDNKPTRRQRLLYAIKSGLEDEFIESELEIDLVPIAKRLGKVISELNKYTHFGDGTFDVNKDVGEAFVSESIDFLLNFFSSIDEIRTQIVESYEALLNKKITEATINDVMQEIDILATHYTVDGNTIDTISVADIDAHNIYISVDGSVDVTHQYGSDGDLRRGDGVEFEKSYPFIINIQVSVIDPLFIEIETDDIEVDTDKYYDNGSDEEEPDESDYNEESYEPDEPDYDDEPYEPDYDDDDEEPYEPDEPDEPDYNY</sequence>
<feature type="compositionally biased region" description="Acidic residues" evidence="1">
    <location>
        <begin position="275"/>
        <end position="327"/>
    </location>
</feature>
<dbReference type="EMBL" id="WJXB01000013">
    <property type="protein sequence ID" value="MRN56387.1"/>
    <property type="molecule type" value="Genomic_DNA"/>
</dbReference>
<dbReference type="Pfam" id="PF18165">
    <property type="entry name" value="pP_pnuc_1"/>
    <property type="match status" value="1"/>
</dbReference>
<proteinExistence type="predicted"/>